<feature type="compositionally biased region" description="Basic and acidic residues" evidence="1">
    <location>
        <begin position="31"/>
        <end position="40"/>
    </location>
</feature>
<dbReference type="AlphaFoldDB" id="A0A401T1U3"/>
<feature type="compositionally biased region" description="Polar residues" evidence="1">
    <location>
        <begin position="14"/>
        <end position="25"/>
    </location>
</feature>
<evidence type="ECO:0000313" key="2">
    <source>
        <dbReference type="EMBL" id="GCC36588.1"/>
    </source>
</evidence>
<comment type="caution">
    <text evidence="2">The sequence shown here is derived from an EMBL/GenBank/DDBJ whole genome shotgun (WGS) entry which is preliminary data.</text>
</comment>
<evidence type="ECO:0000256" key="1">
    <source>
        <dbReference type="SAM" id="MobiDB-lite"/>
    </source>
</evidence>
<feature type="region of interest" description="Disordered" evidence="1">
    <location>
        <begin position="1"/>
        <end position="40"/>
    </location>
</feature>
<keyword evidence="3" id="KW-1185">Reference proteome</keyword>
<accession>A0A401T1U3</accession>
<name>A0A401T1U3_CHIPU</name>
<sequence>MRSEGYGKGKDTPLSHSPSVNTESRGGSDGNRGDTEEVSKHLWKATKAEYKPTGAVSPDSGLFSRSGSSLTVAILFLSGNVSNQRRHTGIKRS</sequence>
<protein>
    <submittedName>
        <fullName evidence="2">Uncharacterized protein</fullName>
    </submittedName>
</protein>
<dbReference type="Proteomes" id="UP000287033">
    <property type="component" value="Unassembled WGS sequence"/>
</dbReference>
<dbReference type="EMBL" id="BEZZ01000854">
    <property type="protein sequence ID" value="GCC36588.1"/>
    <property type="molecule type" value="Genomic_DNA"/>
</dbReference>
<gene>
    <name evidence="2" type="ORF">chiPu_0015083</name>
</gene>
<evidence type="ECO:0000313" key="3">
    <source>
        <dbReference type="Proteomes" id="UP000287033"/>
    </source>
</evidence>
<reference evidence="2 3" key="1">
    <citation type="journal article" date="2018" name="Nat. Ecol. Evol.">
        <title>Shark genomes provide insights into elasmobranch evolution and the origin of vertebrates.</title>
        <authorList>
            <person name="Hara Y"/>
            <person name="Yamaguchi K"/>
            <person name="Onimaru K"/>
            <person name="Kadota M"/>
            <person name="Koyanagi M"/>
            <person name="Keeley SD"/>
            <person name="Tatsumi K"/>
            <person name="Tanaka K"/>
            <person name="Motone F"/>
            <person name="Kageyama Y"/>
            <person name="Nozu R"/>
            <person name="Adachi N"/>
            <person name="Nishimura O"/>
            <person name="Nakagawa R"/>
            <person name="Tanegashima C"/>
            <person name="Kiyatake I"/>
            <person name="Matsumoto R"/>
            <person name="Murakumo K"/>
            <person name="Nishida K"/>
            <person name="Terakita A"/>
            <person name="Kuratani S"/>
            <person name="Sato K"/>
            <person name="Hyodo S Kuraku.S."/>
        </authorList>
    </citation>
    <scope>NUCLEOTIDE SEQUENCE [LARGE SCALE GENOMIC DNA]</scope>
</reference>
<feature type="compositionally biased region" description="Basic and acidic residues" evidence="1">
    <location>
        <begin position="1"/>
        <end position="13"/>
    </location>
</feature>
<organism evidence="2 3">
    <name type="scientific">Chiloscyllium punctatum</name>
    <name type="common">Brownbanded bambooshark</name>
    <name type="synonym">Hemiscyllium punctatum</name>
    <dbReference type="NCBI Taxonomy" id="137246"/>
    <lineage>
        <taxon>Eukaryota</taxon>
        <taxon>Metazoa</taxon>
        <taxon>Chordata</taxon>
        <taxon>Craniata</taxon>
        <taxon>Vertebrata</taxon>
        <taxon>Chondrichthyes</taxon>
        <taxon>Elasmobranchii</taxon>
        <taxon>Galeomorphii</taxon>
        <taxon>Galeoidea</taxon>
        <taxon>Orectolobiformes</taxon>
        <taxon>Hemiscylliidae</taxon>
        <taxon>Chiloscyllium</taxon>
    </lineage>
</organism>
<proteinExistence type="predicted"/>